<reference evidence="1 2" key="1">
    <citation type="submission" date="2019-02" db="EMBL/GenBank/DDBJ databases">
        <title>Pedobacter sp. RP-1-13 sp. nov., isolated from Arctic soil.</title>
        <authorList>
            <person name="Dahal R.H."/>
        </authorList>
    </citation>
    <scope>NUCLEOTIDE SEQUENCE [LARGE SCALE GENOMIC DNA]</scope>
    <source>
        <strain evidence="1 2">RP-1-13</strain>
    </source>
</reference>
<dbReference type="AlphaFoldDB" id="A0A4R0MUD6"/>
<dbReference type="OrthoDB" id="1524766at2"/>
<gene>
    <name evidence="1" type="ORF">EZ428_17590</name>
</gene>
<dbReference type="EMBL" id="SJSK01000004">
    <property type="protein sequence ID" value="TCC89504.1"/>
    <property type="molecule type" value="Genomic_DNA"/>
</dbReference>
<dbReference type="RefSeq" id="WP_131554491.1">
    <property type="nucleotide sequence ID" value="NZ_SJSK01000004.1"/>
</dbReference>
<protein>
    <submittedName>
        <fullName evidence="1">DUF4783 domain-containing protein</fullName>
    </submittedName>
</protein>
<comment type="caution">
    <text evidence="1">The sequence shown here is derived from an EMBL/GenBank/DDBJ whole genome shotgun (WGS) entry which is preliminary data.</text>
</comment>
<accession>A0A4R0MUD6</accession>
<dbReference type="Pfam" id="PF16022">
    <property type="entry name" value="DUF4783"/>
    <property type="match status" value="1"/>
</dbReference>
<evidence type="ECO:0000313" key="2">
    <source>
        <dbReference type="Proteomes" id="UP000292884"/>
    </source>
</evidence>
<keyword evidence="2" id="KW-1185">Reference proteome</keyword>
<name>A0A4R0MUD6_9SPHI</name>
<dbReference type="InterPro" id="IPR031977">
    <property type="entry name" value="DUF4783"/>
</dbReference>
<proteinExistence type="predicted"/>
<evidence type="ECO:0000313" key="1">
    <source>
        <dbReference type="EMBL" id="TCC89504.1"/>
    </source>
</evidence>
<dbReference type="Proteomes" id="UP000292884">
    <property type="component" value="Unassembled WGS sequence"/>
</dbReference>
<dbReference type="Gene3D" id="3.10.450.50">
    <property type="match status" value="1"/>
</dbReference>
<sequence>MIKHLLALFVIVLHFPSSNGPQVDIIDDLSAYFKSGNSKDIAKNFASSVELIIIDQEDVYSKAQSEQILRDFFIKNTPNKSTIIHRLSSNPNYRHCILSLNTKNGKFRVTVTLNLKKPSNAFLITELRIEADKE</sequence>
<organism evidence="1 2">
    <name type="scientific">Pedobacter frigiditerrae</name>
    <dbReference type="NCBI Taxonomy" id="2530452"/>
    <lineage>
        <taxon>Bacteria</taxon>
        <taxon>Pseudomonadati</taxon>
        <taxon>Bacteroidota</taxon>
        <taxon>Sphingobacteriia</taxon>
        <taxon>Sphingobacteriales</taxon>
        <taxon>Sphingobacteriaceae</taxon>
        <taxon>Pedobacter</taxon>
    </lineage>
</organism>